<protein>
    <submittedName>
        <fullName evidence="1">Uncharacterized protein</fullName>
    </submittedName>
</protein>
<sequence>MQPLDITLKRPILVCPKSGQCKSLNVTLNRPMFAHSKSDRCKSSQISWQHIEWIDICAFKVDANLRRSLDITLNRLIFALSKSMQISADLLTAH</sequence>
<evidence type="ECO:0000313" key="1">
    <source>
        <dbReference type="EMBL" id="QHT00066.1"/>
    </source>
</evidence>
<accession>A0A6C0C5S9</accession>
<dbReference type="EMBL" id="MN739352">
    <property type="protein sequence ID" value="QHT00066.1"/>
    <property type="molecule type" value="Genomic_DNA"/>
</dbReference>
<reference evidence="1" key="1">
    <citation type="journal article" date="2020" name="Nature">
        <title>Giant virus diversity and host interactions through global metagenomics.</title>
        <authorList>
            <person name="Schulz F."/>
            <person name="Roux S."/>
            <person name="Paez-Espino D."/>
            <person name="Jungbluth S."/>
            <person name="Walsh D.A."/>
            <person name="Denef V.J."/>
            <person name="McMahon K.D."/>
            <person name="Konstantinidis K.T."/>
            <person name="Eloe-Fadrosh E.A."/>
            <person name="Kyrpides N.C."/>
            <person name="Woyke T."/>
        </authorList>
    </citation>
    <scope>NUCLEOTIDE SEQUENCE</scope>
    <source>
        <strain evidence="1">GVMAG-M-3300020192-26</strain>
    </source>
</reference>
<proteinExistence type="predicted"/>
<organism evidence="1">
    <name type="scientific">viral metagenome</name>
    <dbReference type="NCBI Taxonomy" id="1070528"/>
    <lineage>
        <taxon>unclassified sequences</taxon>
        <taxon>metagenomes</taxon>
        <taxon>organismal metagenomes</taxon>
    </lineage>
</organism>
<name>A0A6C0C5S9_9ZZZZ</name>
<dbReference type="AlphaFoldDB" id="A0A6C0C5S9"/>